<protein>
    <recommendedName>
        <fullName evidence="3">LPS biosynthesis protein WbpG</fullName>
    </recommendedName>
</protein>
<dbReference type="Gene3D" id="3.40.50.620">
    <property type="entry name" value="HUPs"/>
    <property type="match status" value="1"/>
</dbReference>
<dbReference type="GeneID" id="76835952"/>
<dbReference type="InterPro" id="IPR014729">
    <property type="entry name" value="Rossmann-like_a/b/a_fold"/>
</dbReference>
<dbReference type="KEGG" id="mou:OU421_12580"/>
<dbReference type="SUPFAM" id="SSF52402">
    <property type="entry name" value="Adenine nucleotide alpha hydrolases-like"/>
    <property type="match status" value="1"/>
</dbReference>
<keyword evidence="2" id="KW-1185">Reference proteome</keyword>
<gene>
    <name evidence="1" type="ORF">OU421_12580</name>
</gene>
<evidence type="ECO:0000313" key="2">
    <source>
        <dbReference type="Proteomes" id="UP001163096"/>
    </source>
</evidence>
<dbReference type="EMBL" id="CP113361">
    <property type="protein sequence ID" value="WAI01230.1"/>
    <property type="molecule type" value="Genomic_DNA"/>
</dbReference>
<dbReference type="RefSeq" id="WP_268186451.1">
    <property type="nucleotide sequence ID" value="NZ_CP113361.1"/>
</dbReference>
<evidence type="ECO:0000313" key="1">
    <source>
        <dbReference type="EMBL" id="WAI01230.1"/>
    </source>
</evidence>
<organism evidence="1 2">
    <name type="scientific">Methanogenium organophilum</name>
    <dbReference type="NCBI Taxonomy" id="2199"/>
    <lineage>
        <taxon>Archaea</taxon>
        <taxon>Methanobacteriati</taxon>
        <taxon>Methanobacteriota</taxon>
        <taxon>Stenosarchaea group</taxon>
        <taxon>Methanomicrobia</taxon>
        <taxon>Methanomicrobiales</taxon>
        <taxon>Methanomicrobiaceae</taxon>
        <taxon>Methanogenium</taxon>
    </lineage>
</organism>
<sequence>MIRCSNCLLPETNPNISFDSEGICNYCHNHKKIEYLGEEKLKELLANYRGKGKPYDCVIGLSGGRDSSFTLLKMVKDYDMKVLAVNYENPFTDKQAKENIDNAIDILGVDIVRFKLSNQVHEKTFKNNFLTWFKKPDPALIPIVCVGCKVFYKYILQSARKYDVPCIITGGNPLENTEFKNELLNITDDKLENQFMKCISGVLTKSASNLGYYHPQCIHPMIVGYLFGHPHAIGSRIYGKNISRIDMFSYIEWNEEEVLSRIRSEINWKHPEKLNSTWRFDCKVAHLKDLMYLYTLKMTERDDLYSQMIREGLISRDDGLKWLENENKIYFDEIEEIFDMVGISDKSIITQMAENVESYFNT</sequence>
<dbReference type="AlphaFoldDB" id="A0A9X9S4A9"/>
<evidence type="ECO:0008006" key="3">
    <source>
        <dbReference type="Google" id="ProtNLM"/>
    </source>
</evidence>
<accession>A0A9X9S4A9</accession>
<dbReference type="Proteomes" id="UP001163096">
    <property type="component" value="Chromosome"/>
</dbReference>
<reference evidence="1" key="1">
    <citation type="submission" date="2022-11" db="EMBL/GenBank/DDBJ databases">
        <title>Complete genome sequence of Methanogenium organophilum DSM 3596.</title>
        <authorList>
            <person name="Chen S.-C."/>
            <person name="Lai S.-J."/>
            <person name="You Y.-T."/>
        </authorList>
    </citation>
    <scope>NUCLEOTIDE SEQUENCE</scope>
    <source>
        <strain evidence="1">DSM 3596</strain>
    </source>
</reference>
<name>A0A9X9S4A9_METOG</name>
<proteinExistence type="predicted"/>